<accession>A0AAN7RK85</accession>
<gene>
    <name evidence="1" type="ORF">QYF61_001133</name>
</gene>
<evidence type="ECO:0000313" key="1">
    <source>
        <dbReference type="EMBL" id="KAK4806210.1"/>
    </source>
</evidence>
<organism evidence="1 2">
    <name type="scientific">Mycteria americana</name>
    <name type="common">Wood stork</name>
    <dbReference type="NCBI Taxonomy" id="33587"/>
    <lineage>
        <taxon>Eukaryota</taxon>
        <taxon>Metazoa</taxon>
        <taxon>Chordata</taxon>
        <taxon>Craniata</taxon>
        <taxon>Vertebrata</taxon>
        <taxon>Euteleostomi</taxon>
        <taxon>Archelosauria</taxon>
        <taxon>Archosauria</taxon>
        <taxon>Dinosauria</taxon>
        <taxon>Saurischia</taxon>
        <taxon>Theropoda</taxon>
        <taxon>Coelurosauria</taxon>
        <taxon>Aves</taxon>
        <taxon>Neognathae</taxon>
        <taxon>Neoaves</taxon>
        <taxon>Aequornithes</taxon>
        <taxon>Ciconiiformes</taxon>
        <taxon>Ciconiidae</taxon>
        <taxon>Mycteria</taxon>
    </lineage>
</organism>
<name>A0AAN7RK85_MYCAM</name>
<dbReference type="EMBL" id="JAUNZN010000044">
    <property type="protein sequence ID" value="KAK4806210.1"/>
    <property type="molecule type" value="Genomic_DNA"/>
</dbReference>
<comment type="caution">
    <text evidence="1">The sequence shown here is derived from an EMBL/GenBank/DDBJ whole genome shotgun (WGS) entry which is preliminary data.</text>
</comment>
<dbReference type="Proteomes" id="UP001333110">
    <property type="component" value="Unassembled WGS sequence"/>
</dbReference>
<sequence length="314" mass="35614">MASPRGNPHREADEVRAVETVRWIENWLNGWAQRVVISGTKSSWRPVQSCSMSLLMIWMMECTLSKFSDDTKVGAVADRPEGRAAIQRDLDRLEKWADGNLMKFNKGKCQVLHLGRNNPRHQYTLGAAQLESSLAEMDVGLLVDTRLNMSQQCAFVAKVANGILGCIRRSVASRSREGMLPFYSALVRLHLEYCVQFWTAPCKRDMEVLERVQRRATKMIKGLEHLSYEERLRELGLFSLEKTWLRGDRQVVPSDRTRGNGRKLKHRRFCLNIRKHFLTEGDQALAQVAHGDCGVSLLGDIQKLSGRGPGQPAL</sequence>
<proteinExistence type="predicted"/>
<dbReference type="PANTHER" id="PTHR33332">
    <property type="entry name" value="REVERSE TRANSCRIPTASE DOMAIN-CONTAINING PROTEIN"/>
    <property type="match status" value="1"/>
</dbReference>
<protein>
    <recommendedName>
        <fullName evidence="3">Reverse transcriptase domain-containing protein</fullName>
    </recommendedName>
</protein>
<evidence type="ECO:0000313" key="2">
    <source>
        <dbReference type="Proteomes" id="UP001333110"/>
    </source>
</evidence>
<reference evidence="1 2" key="1">
    <citation type="journal article" date="2023" name="J. Hered.">
        <title>Chromosome-level genome of the wood stork (Mycteria americana) provides insight into avian chromosome evolution.</title>
        <authorList>
            <person name="Flamio R. Jr."/>
            <person name="Ramstad K.M."/>
        </authorList>
    </citation>
    <scope>NUCLEOTIDE SEQUENCE [LARGE SCALE GENOMIC DNA]</scope>
    <source>
        <strain evidence="1">JAX WOST 10</strain>
    </source>
</reference>
<keyword evidence="2" id="KW-1185">Reference proteome</keyword>
<evidence type="ECO:0008006" key="3">
    <source>
        <dbReference type="Google" id="ProtNLM"/>
    </source>
</evidence>
<dbReference type="AlphaFoldDB" id="A0AAN7RK85"/>
<feature type="non-terminal residue" evidence="1">
    <location>
        <position position="314"/>
    </location>
</feature>